<feature type="binding site" evidence="10">
    <location>
        <begin position="92"/>
        <end position="99"/>
    </location>
    <ligand>
        <name>ATP</name>
        <dbReference type="ChEBI" id="CHEBI:30616"/>
    </ligand>
</feature>
<evidence type="ECO:0000256" key="9">
    <source>
        <dbReference type="ARBA" id="ARBA00034704"/>
    </source>
</evidence>
<keyword evidence="3" id="KW-0493">Microtubule</keyword>
<keyword evidence="5 10" id="KW-0067">ATP-binding</keyword>
<evidence type="ECO:0000259" key="13">
    <source>
        <dbReference type="PROSITE" id="PS50022"/>
    </source>
</evidence>
<dbReference type="PROSITE" id="PS00411">
    <property type="entry name" value="KINESIN_MOTOR_1"/>
    <property type="match status" value="1"/>
</dbReference>
<evidence type="ECO:0000313" key="15">
    <source>
        <dbReference type="EMBL" id="CAE7596557.1"/>
    </source>
</evidence>
<dbReference type="InterPro" id="IPR042576">
    <property type="entry name" value="TRAF3IP1_N_sf"/>
</dbReference>
<feature type="region of interest" description="Disordered" evidence="12">
    <location>
        <begin position="1251"/>
        <end position="1291"/>
    </location>
</feature>
<dbReference type="Gene3D" id="1.10.418.50">
    <property type="entry name" value="Microtubule-binding protein MIP-T3"/>
    <property type="match status" value="1"/>
</dbReference>
<accession>A0A812USL7</accession>
<evidence type="ECO:0000256" key="10">
    <source>
        <dbReference type="PROSITE-ProRule" id="PRU00283"/>
    </source>
</evidence>
<feature type="compositionally biased region" description="Acidic residues" evidence="12">
    <location>
        <begin position="1275"/>
        <end position="1291"/>
    </location>
</feature>
<dbReference type="InterPro" id="IPR001752">
    <property type="entry name" value="Kinesin_motor_dom"/>
</dbReference>
<dbReference type="InterPro" id="IPR000421">
    <property type="entry name" value="FA58C"/>
</dbReference>
<dbReference type="InterPro" id="IPR008979">
    <property type="entry name" value="Galactose-bd-like_sf"/>
</dbReference>
<dbReference type="FunFam" id="3.40.850.10:FF:000019">
    <property type="entry name" value="Kinesin-like protein KIN-5D"/>
    <property type="match status" value="1"/>
</dbReference>
<keyword evidence="8" id="KW-0206">Cytoskeleton</keyword>
<dbReference type="GO" id="GO:0005874">
    <property type="term" value="C:microtubule"/>
    <property type="evidence" value="ECO:0007669"/>
    <property type="project" value="UniProtKB-KW"/>
</dbReference>
<dbReference type="SMART" id="SM00129">
    <property type="entry name" value="KISc"/>
    <property type="match status" value="1"/>
</dbReference>
<dbReference type="PROSITE" id="PS50067">
    <property type="entry name" value="KINESIN_MOTOR_2"/>
    <property type="match status" value="1"/>
</dbReference>
<dbReference type="Pfam" id="PF10243">
    <property type="entry name" value="MIP-T3"/>
    <property type="match status" value="1"/>
</dbReference>
<feature type="domain" description="Kinesin motor" evidence="14">
    <location>
        <begin position="10"/>
        <end position="343"/>
    </location>
</feature>
<dbReference type="Pfam" id="PF00225">
    <property type="entry name" value="Kinesin"/>
    <property type="match status" value="1"/>
</dbReference>
<dbReference type="SUPFAM" id="SSF49785">
    <property type="entry name" value="Galactose-binding domain-like"/>
    <property type="match status" value="2"/>
</dbReference>
<keyword evidence="7 10" id="KW-0505">Motor protein</keyword>
<evidence type="ECO:0000256" key="2">
    <source>
        <dbReference type="ARBA" id="ARBA00022490"/>
    </source>
</evidence>
<dbReference type="InterPro" id="IPR040468">
    <property type="entry name" value="TRAF3IP1_N"/>
</dbReference>
<evidence type="ECO:0000256" key="4">
    <source>
        <dbReference type="ARBA" id="ARBA00022741"/>
    </source>
</evidence>
<dbReference type="PRINTS" id="PR00380">
    <property type="entry name" value="KINESINHEAVY"/>
</dbReference>
<sequence>MADADVGTTTVQVAVRVRPLSEKEIKEGGVECVEVAKDNTVTLHQENQPPNVFAFDNVFGKDSTQPEVFEMLGNPLLDKAFEGYNATIFAYGQTGSGKTHTMMADRKSDDRGLVPRISDNLFQRVSKLSSETRKFLICCSFLEIYNEIVYDLLVPRGKNTPKTGLEIREGKGIGVYVKDLQEIVVDSSEKVLKLIDQGFEHRATAATQMNATSSRSHCLFIIKMHQKDEQNAGNNNFSKMNLVDLAGSERASRTGAQGDTLKEGANINKSLSALGNVINALSTMASGNKKVFIPYRNSKLTRVLQESLGGNALTTMMAALSPSRTNADESLSTLNYAKRAKTIKVNATKNDEAEQIAKLEEEVEALRAKLAEQASGVADTSRYETQLQEMESFMKQTWEDKERQSQEHEEERKRLEQEAQRTVERLHEERKRRIRLLEEKGDLELTVQELKGLQGGDRWTPCTSSWPSQISRLLSLENRVTAQCRAACLLKEAVTNDVEHWCEKRRQVQEGGKEEDGGAGLRMLLHQAERKVGTMMREFESLAKQEQELAAEVALWMPQVQRVVAGIALESSEEKEEKTEEGGAASEVSEEYNEVLGLVLRQVDNRRMKVWGQIAEDHKALGDFVGQFQSLVDCSRALGADVAELEEETRLELEVGGSSSSRARPLALHGEEASAALSMPLGLAAEELPDANISASSNQQACNSVRLFSGVNRMKCAFSGWSPATDAASEYLQVDLGKPTWVSSLALQGRRPLCGDWEATRPLLAELLDPGDPLPPSRIFKRPPVRLIHDIVVAAHGRHQALAAGKPDFSAEQLDYKQLQNADRQAKVDFFELLLAKAGHALKGAGLQDKVAPMKVSPSDILGGKNTVESNRLLQLLCYLGLRKKLEGSSGGLLDVSDQWVTKFTVSWSEKGQEWAPLTAQGESSPFVFEGCMDPETVRFIPLGTAQPPRAVRFLRICPQEWQSHPSFRLEVFGWADGKIKVETPIPPSLRDSACRLDVVRRRAQLLQRCLALASAATAERWREAQRAEEERAQQAMQERTQVEQQLQETMAQLEEMRKAFNLLQDQVAQSEQKLADAEAEKLRMGVEQDSTKTQVQSLEEKYAQALEDTAQERDKVRDLEAKTEELKSTNEDLQQQIGVLTEERDVARGQEVLLFDTLAAKEEELLNTNEGYCYLTDQLNELKDEYAEKVDECDRTIESLNEQNKKLLDEGLKLRQELGDAKRRVADAEKAVQRAEAGLPVTFRVDKKDNGAGIDVPSALARDREERGASPTDIEIEGGEGEYQEDFEDE</sequence>
<feature type="compositionally biased region" description="Basic and acidic residues" evidence="12">
    <location>
        <begin position="397"/>
        <end position="421"/>
    </location>
</feature>
<proteinExistence type="inferred from homology"/>
<feature type="domain" description="F5/8 type C" evidence="13">
    <location>
        <begin position="676"/>
        <end position="750"/>
    </location>
</feature>
<dbReference type="PANTHER" id="PTHR47969:SF15">
    <property type="entry name" value="CHROMOSOME-ASSOCIATED KINESIN KIF4A-RELATED"/>
    <property type="match status" value="1"/>
</dbReference>
<dbReference type="GO" id="GO:0003777">
    <property type="term" value="F:microtubule motor activity"/>
    <property type="evidence" value="ECO:0007669"/>
    <property type="project" value="InterPro"/>
</dbReference>
<dbReference type="GO" id="GO:0007052">
    <property type="term" value="P:mitotic spindle organization"/>
    <property type="evidence" value="ECO:0007669"/>
    <property type="project" value="TreeGrafter"/>
</dbReference>
<reference evidence="15" key="1">
    <citation type="submission" date="2021-02" db="EMBL/GenBank/DDBJ databases">
        <authorList>
            <person name="Dougan E. K."/>
            <person name="Rhodes N."/>
            <person name="Thang M."/>
            <person name="Chan C."/>
        </authorList>
    </citation>
    <scope>NUCLEOTIDE SEQUENCE</scope>
</reference>
<comment type="similarity">
    <text evidence="9">Belongs to the TRAFAC class myosin-kinesin ATPase superfamily. Kinesin family. KIN-5/BimC subfamily.</text>
</comment>
<dbReference type="Proteomes" id="UP000604046">
    <property type="component" value="Unassembled WGS sequence"/>
</dbReference>
<dbReference type="GO" id="GO:0007018">
    <property type="term" value="P:microtubule-based movement"/>
    <property type="evidence" value="ECO:0007669"/>
    <property type="project" value="InterPro"/>
</dbReference>
<keyword evidence="16" id="KW-1185">Reference proteome</keyword>
<dbReference type="GO" id="GO:0005524">
    <property type="term" value="F:ATP binding"/>
    <property type="evidence" value="ECO:0007669"/>
    <property type="project" value="UniProtKB-UniRule"/>
</dbReference>
<dbReference type="InterPro" id="IPR019821">
    <property type="entry name" value="Kinesin_motor_CS"/>
</dbReference>
<dbReference type="GO" id="GO:0005875">
    <property type="term" value="C:microtubule associated complex"/>
    <property type="evidence" value="ECO:0007669"/>
    <property type="project" value="TreeGrafter"/>
</dbReference>
<dbReference type="EMBL" id="CAJNDS010002785">
    <property type="protein sequence ID" value="CAE7596557.1"/>
    <property type="molecule type" value="Genomic_DNA"/>
</dbReference>
<dbReference type="GO" id="GO:0008017">
    <property type="term" value="F:microtubule binding"/>
    <property type="evidence" value="ECO:0007669"/>
    <property type="project" value="InterPro"/>
</dbReference>
<protein>
    <submittedName>
        <fullName evidence="15">KIF13A protein</fullName>
    </submittedName>
</protein>
<evidence type="ECO:0000313" key="16">
    <source>
        <dbReference type="Proteomes" id="UP000604046"/>
    </source>
</evidence>
<feature type="coiled-coil region" evidence="11">
    <location>
        <begin position="1180"/>
        <end position="1239"/>
    </location>
</feature>
<dbReference type="PROSITE" id="PS50022">
    <property type="entry name" value="FA58C_3"/>
    <property type="match status" value="2"/>
</dbReference>
<dbReference type="Gene3D" id="3.40.850.10">
    <property type="entry name" value="Kinesin motor domain"/>
    <property type="match status" value="1"/>
</dbReference>
<evidence type="ECO:0000256" key="1">
    <source>
        <dbReference type="ARBA" id="ARBA00004245"/>
    </source>
</evidence>
<keyword evidence="4 10" id="KW-0547">Nucleotide-binding</keyword>
<keyword evidence="6 11" id="KW-0175">Coiled coil</keyword>
<dbReference type="InterPro" id="IPR036961">
    <property type="entry name" value="Kinesin_motor_dom_sf"/>
</dbReference>
<dbReference type="InterPro" id="IPR027417">
    <property type="entry name" value="P-loop_NTPase"/>
</dbReference>
<dbReference type="OrthoDB" id="434925at2759"/>
<feature type="domain" description="F5/8 type C" evidence="13">
    <location>
        <begin position="897"/>
        <end position="975"/>
    </location>
</feature>
<evidence type="ECO:0000259" key="14">
    <source>
        <dbReference type="PROSITE" id="PS50067"/>
    </source>
</evidence>
<evidence type="ECO:0000256" key="8">
    <source>
        <dbReference type="ARBA" id="ARBA00023212"/>
    </source>
</evidence>
<evidence type="ECO:0000256" key="6">
    <source>
        <dbReference type="ARBA" id="ARBA00023054"/>
    </source>
</evidence>
<comment type="caution">
    <text evidence="15">The sequence shown here is derived from an EMBL/GenBank/DDBJ whole genome shotgun (WGS) entry which is preliminary data.</text>
</comment>
<feature type="coiled-coil region" evidence="11">
    <location>
        <begin position="1019"/>
        <end position="1151"/>
    </location>
</feature>
<dbReference type="InterPro" id="IPR027640">
    <property type="entry name" value="Kinesin-like_fam"/>
</dbReference>
<dbReference type="Gene3D" id="2.60.120.260">
    <property type="entry name" value="Galactose-binding domain-like"/>
    <property type="match status" value="2"/>
</dbReference>
<name>A0A812USL7_9DINO</name>
<evidence type="ECO:0000256" key="11">
    <source>
        <dbReference type="SAM" id="Coils"/>
    </source>
</evidence>
<comment type="subcellular location">
    <subcellularLocation>
        <location evidence="1">Cytoplasm</location>
        <location evidence="1">Cytoskeleton</location>
    </subcellularLocation>
</comment>
<dbReference type="CDD" id="cd00106">
    <property type="entry name" value="KISc"/>
    <property type="match status" value="1"/>
</dbReference>
<evidence type="ECO:0000256" key="7">
    <source>
        <dbReference type="ARBA" id="ARBA00023175"/>
    </source>
</evidence>
<organism evidence="15 16">
    <name type="scientific">Symbiodinium natans</name>
    <dbReference type="NCBI Taxonomy" id="878477"/>
    <lineage>
        <taxon>Eukaryota</taxon>
        <taxon>Sar</taxon>
        <taxon>Alveolata</taxon>
        <taxon>Dinophyceae</taxon>
        <taxon>Suessiales</taxon>
        <taxon>Symbiodiniaceae</taxon>
        <taxon>Symbiodinium</taxon>
    </lineage>
</organism>
<feature type="region of interest" description="Disordered" evidence="12">
    <location>
        <begin position="396"/>
        <end position="421"/>
    </location>
</feature>
<dbReference type="PANTHER" id="PTHR47969">
    <property type="entry name" value="CHROMOSOME-ASSOCIATED KINESIN KIF4A-RELATED"/>
    <property type="match status" value="1"/>
</dbReference>
<evidence type="ECO:0000256" key="5">
    <source>
        <dbReference type="ARBA" id="ARBA00022840"/>
    </source>
</evidence>
<keyword evidence="2" id="KW-0963">Cytoplasm</keyword>
<dbReference type="SUPFAM" id="SSF52540">
    <property type="entry name" value="P-loop containing nucleoside triphosphate hydrolases"/>
    <property type="match status" value="1"/>
</dbReference>
<evidence type="ECO:0000256" key="3">
    <source>
        <dbReference type="ARBA" id="ARBA00022701"/>
    </source>
</evidence>
<gene>
    <name evidence="15" type="primary">KIF13A</name>
    <name evidence="15" type="ORF">SNAT2548_LOCUS33945</name>
</gene>
<dbReference type="GO" id="GO:0051231">
    <property type="term" value="P:spindle elongation"/>
    <property type="evidence" value="ECO:0007669"/>
    <property type="project" value="TreeGrafter"/>
</dbReference>
<evidence type="ECO:0000256" key="12">
    <source>
        <dbReference type="SAM" id="MobiDB-lite"/>
    </source>
</evidence>